<sequence>SKLNCEVLDKHLSFEVRWAVAGDSVVIQLVAKLEDGEYMSFGVSGSDERSVMIGGDVVVAWVDKRTLNGYAEDYYLDAKSQCAGTSGSCPDNSLMANSDSVRLLNAALVNGYSIVTYQRPLAPHDLLDRAIWTNGSQPIIWAIGPINSKNQVSYHSITSKGDVFMDFGRPPKWNCPIPEGDTWSGSNKKQVDTPARPTPNTEIATTPARVEQPKTPPPPAPVPRRDDVWEIPPIQCNEPEDGVFYAQMGPTGGKRGYSAITGHVGWGISYYINGLLIPEINVVRGHTYTFVVEGGSDHEVPAQYHPFYITDDPVGGFLHKTPEEKRKTRIFAGVEYSKNGDLMPTGVGRLCTWTPDPEEPPADEFSSFGAYQRTLTLICDRGEPGVITWTPDRDTPDTVYYQCFVHRYLGWKINVLDECDVGGEPAASEPIPSRVKPRPEHAQELISRPSIRVTTRVKPDLPPSQSIISQNSLSTKSSFPYEIITTRGDNSTGKDVIPVTEDVDEGPVEEGSDNETSTVANKPAQEAAHSNTTMVDQATALPLIHRPYNKMNPPRNGGGFRRPGRPQHRPYHVQQQQRPHRPHPIQSSAPSQNRPIVVKKPLMRIPQRPQNTISRHPPPTLVLTNRMPPKPQYVHKFKKPVPHIASLEMMEKNRNKMHPSQMIGHSSGEGLPAFPPAVNTGFNPGSLVIESGFRPILQNRTVTAQDRISDYIEEEEDNVEGVINMAEEAAPSAESQTEMFEPVFVPSPLDSRKQTKKPSMGEPGKKRRIVVRRPVYKKKEFDETAMANEKRETFRPAPMGSHKRIKSEKRPVVLAYDGKEVAGVVPPPGAGAERTRPGGSALLTQSPQFGPFRGEVPPPITGGVLNGDIPQLRMAAKVRPITPALLEAHHLDEIAQASEQKPQVEEVPEVTKQATDGRDERRKRSADHVAGHHDHDQHEHNHHDHSQHDHHQPGPNKTSPNNAGISLLPTTSAGLFISVCLLYAL</sequence>
<feature type="region of interest" description="Disordered" evidence="2">
    <location>
        <begin position="897"/>
        <end position="965"/>
    </location>
</feature>
<feature type="compositionally biased region" description="Polar residues" evidence="2">
    <location>
        <begin position="585"/>
        <end position="594"/>
    </location>
</feature>
<evidence type="ECO:0000313" key="4">
    <source>
        <dbReference type="EMBL" id="KAL1138269.1"/>
    </source>
</evidence>
<protein>
    <recommendedName>
        <fullName evidence="3">DOMON domain-containing protein</fullName>
    </recommendedName>
</protein>
<feature type="region of interest" description="Disordered" evidence="2">
    <location>
        <begin position="177"/>
        <end position="226"/>
    </location>
</feature>
<accession>A0ABD0ZDW9</accession>
<feature type="region of interest" description="Disordered" evidence="2">
    <location>
        <begin position="745"/>
        <end position="767"/>
    </location>
</feature>
<feature type="compositionally biased region" description="Basic residues" evidence="2">
    <location>
        <begin position="562"/>
        <end position="571"/>
    </location>
</feature>
<feature type="compositionally biased region" description="Acidic residues" evidence="2">
    <location>
        <begin position="501"/>
        <end position="513"/>
    </location>
</feature>
<evidence type="ECO:0000256" key="1">
    <source>
        <dbReference type="ARBA" id="ARBA00022737"/>
    </source>
</evidence>
<keyword evidence="5" id="KW-1185">Reference proteome</keyword>
<dbReference type="PANTHER" id="PTHR24036">
    <property type="entry name" value="SKELETOR-RELATED"/>
    <property type="match status" value="1"/>
</dbReference>
<evidence type="ECO:0000256" key="2">
    <source>
        <dbReference type="SAM" id="MobiDB-lite"/>
    </source>
</evidence>
<dbReference type="InterPro" id="IPR005018">
    <property type="entry name" value="DOMON_domain"/>
</dbReference>
<dbReference type="Pfam" id="PF03351">
    <property type="entry name" value="DOMON"/>
    <property type="match status" value="1"/>
</dbReference>
<dbReference type="Proteomes" id="UP001558652">
    <property type="component" value="Unassembled WGS sequence"/>
</dbReference>
<keyword evidence="1" id="KW-0677">Repeat</keyword>
<feature type="domain" description="DOMON" evidence="3">
    <location>
        <begin position="12"/>
        <end position="144"/>
    </location>
</feature>
<dbReference type="PROSITE" id="PS50836">
    <property type="entry name" value="DOMON"/>
    <property type="match status" value="1"/>
</dbReference>
<feature type="compositionally biased region" description="Basic and acidic residues" evidence="2">
    <location>
        <begin position="915"/>
        <end position="952"/>
    </location>
</feature>
<feature type="region of interest" description="Disordered" evidence="2">
    <location>
        <begin position="425"/>
        <end position="446"/>
    </location>
</feature>
<dbReference type="AlphaFoldDB" id="A0ABD0ZDW9"/>
<evidence type="ECO:0000259" key="3">
    <source>
        <dbReference type="PROSITE" id="PS50836"/>
    </source>
</evidence>
<dbReference type="PANTHER" id="PTHR24036:SF13">
    <property type="entry name" value="PROTEIN SKELETOR, ISOFORMS D_E"/>
    <property type="match status" value="1"/>
</dbReference>
<feature type="region of interest" description="Disordered" evidence="2">
    <location>
        <begin position="484"/>
        <end position="598"/>
    </location>
</feature>
<proteinExistence type="predicted"/>
<organism evidence="4 5">
    <name type="scientific">Ranatra chinensis</name>
    <dbReference type="NCBI Taxonomy" id="642074"/>
    <lineage>
        <taxon>Eukaryota</taxon>
        <taxon>Metazoa</taxon>
        <taxon>Ecdysozoa</taxon>
        <taxon>Arthropoda</taxon>
        <taxon>Hexapoda</taxon>
        <taxon>Insecta</taxon>
        <taxon>Pterygota</taxon>
        <taxon>Neoptera</taxon>
        <taxon>Paraneoptera</taxon>
        <taxon>Hemiptera</taxon>
        <taxon>Heteroptera</taxon>
        <taxon>Panheteroptera</taxon>
        <taxon>Nepomorpha</taxon>
        <taxon>Nepidae</taxon>
        <taxon>Ranatrinae</taxon>
        <taxon>Ranatra</taxon>
    </lineage>
</organism>
<name>A0ABD0ZDW9_9HEMI</name>
<feature type="region of interest" description="Disordered" evidence="2">
    <location>
        <begin position="608"/>
        <end position="627"/>
    </location>
</feature>
<dbReference type="CDD" id="cd09631">
    <property type="entry name" value="DOMON_DOH"/>
    <property type="match status" value="1"/>
</dbReference>
<gene>
    <name evidence="4" type="ORF">AAG570_009958</name>
</gene>
<dbReference type="InterPro" id="IPR045266">
    <property type="entry name" value="DOH_DOMON"/>
</dbReference>
<dbReference type="SMART" id="SM00664">
    <property type="entry name" value="DoH"/>
    <property type="match status" value="1"/>
</dbReference>
<dbReference type="InterPro" id="IPR057443">
    <property type="entry name" value="At5g54830-like"/>
</dbReference>
<dbReference type="InterPro" id="IPR052126">
    <property type="entry name" value="Spindle_Org/Thrombomodulin"/>
</dbReference>
<feature type="compositionally biased region" description="Polar residues" evidence="2">
    <location>
        <begin position="955"/>
        <end position="965"/>
    </location>
</feature>
<reference evidence="4 5" key="1">
    <citation type="submission" date="2024-07" db="EMBL/GenBank/DDBJ databases">
        <title>Chromosome-level genome assembly of the water stick insect Ranatra chinensis (Heteroptera: Nepidae).</title>
        <authorList>
            <person name="Liu X."/>
        </authorList>
    </citation>
    <scope>NUCLEOTIDE SEQUENCE [LARGE SCALE GENOMIC DNA]</scope>
    <source>
        <strain evidence="4">Cailab_2021Rc</strain>
        <tissue evidence="4">Muscle</tissue>
    </source>
</reference>
<feature type="non-terminal residue" evidence="4">
    <location>
        <position position="1"/>
    </location>
</feature>
<comment type="caution">
    <text evidence="4">The sequence shown here is derived from an EMBL/GenBank/DDBJ whole genome shotgun (WGS) entry which is preliminary data.</text>
</comment>
<dbReference type="Pfam" id="PF25489">
    <property type="entry name" value="At5g54830"/>
    <property type="match status" value="1"/>
</dbReference>
<dbReference type="EMBL" id="JBFDAA010000004">
    <property type="protein sequence ID" value="KAL1138269.1"/>
    <property type="molecule type" value="Genomic_DNA"/>
</dbReference>
<evidence type="ECO:0000313" key="5">
    <source>
        <dbReference type="Proteomes" id="UP001558652"/>
    </source>
</evidence>